<evidence type="ECO:0000313" key="1">
    <source>
        <dbReference type="EMBL" id="KRP62521.1"/>
    </source>
</evidence>
<reference evidence="1 3" key="1">
    <citation type="submission" date="2015-02" db="EMBL/GenBank/DDBJ databases">
        <title>Two Pseudomonas sp. nov. isolated from raw milk.</title>
        <authorList>
            <person name="Wenning M."/>
            <person name="von Neubeck M."/>
            <person name="Huptas C."/>
            <person name="Scherer S."/>
        </authorList>
    </citation>
    <scope>NUCLEOTIDE SEQUENCE [LARGE SCALE GENOMIC DNA]</scope>
    <source>
        <strain evidence="1 3">DSM 14937</strain>
    </source>
</reference>
<proteinExistence type="predicted"/>
<dbReference type="RefSeq" id="WP_057007015.1">
    <property type="nucleotide sequence ID" value="NZ_JYLK01000002.1"/>
</dbReference>
<keyword evidence="4" id="KW-1185">Reference proteome</keyword>
<evidence type="ECO:0000313" key="2">
    <source>
        <dbReference type="EMBL" id="SDS29443.1"/>
    </source>
</evidence>
<dbReference type="AlphaFoldDB" id="A0A0R2ZPV2"/>
<dbReference type="Proteomes" id="UP000183126">
    <property type="component" value="Chromosome I"/>
</dbReference>
<dbReference type="PATRIC" id="fig|200450.4.peg.3002"/>
<organism evidence="1 3">
    <name type="scientific">Pseudomonas trivialis</name>
    <dbReference type="NCBI Taxonomy" id="200450"/>
    <lineage>
        <taxon>Bacteria</taxon>
        <taxon>Pseudomonadati</taxon>
        <taxon>Pseudomonadota</taxon>
        <taxon>Gammaproteobacteria</taxon>
        <taxon>Pseudomonadales</taxon>
        <taxon>Pseudomonadaceae</taxon>
        <taxon>Pseudomonas</taxon>
    </lineage>
</organism>
<dbReference type="OrthoDB" id="7022728at2"/>
<dbReference type="EMBL" id="LT629760">
    <property type="protein sequence ID" value="SDS29443.1"/>
    <property type="molecule type" value="Genomic_DNA"/>
</dbReference>
<dbReference type="Proteomes" id="UP000052019">
    <property type="component" value="Unassembled WGS sequence"/>
</dbReference>
<dbReference type="EMBL" id="JYLK01000002">
    <property type="protein sequence ID" value="KRP62521.1"/>
    <property type="molecule type" value="Genomic_DNA"/>
</dbReference>
<accession>A0A0R2ZPV2</accession>
<reference evidence="2 4" key="2">
    <citation type="submission" date="2016-10" db="EMBL/GenBank/DDBJ databases">
        <authorList>
            <person name="Varghese N."/>
            <person name="Submissions S."/>
        </authorList>
    </citation>
    <scope>NUCLEOTIDE SEQUENCE [LARGE SCALE GENOMIC DNA]</scope>
    <source>
        <strain evidence="2 4">BS3111</strain>
    </source>
</reference>
<sequence length="72" mass="8510">MDFYTGYKDRLLSDTKLSRRNLLDTMENNSGSEEDMTLFFDLIVKNRMTEYVFNEHTRVRHMLLKAGLDSGK</sequence>
<evidence type="ECO:0000313" key="3">
    <source>
        <dbReference type="Proteomes" id="UP000052019"/>
    </source>
</evidence>
<name>A0A0R2ZPV2_9PSED</name>
<protein>
    <submittedName>
        <fullName evidence="1">Uncharacterized protein</fullName>
    </submittedName>
</protein>
<gene>
    <name evidence="2" type="ORF">SAMN04490205_2073</name>
    <name evidence="1" type="ORF">TU79_05230</name>
</gene>
<evidence type="ECO:0000313" key="4">
    <source>
        <dbReference type="Proteomes" id="UP000183126"/>
    </source>
</evidence>